<keyword evidence="1" id="KW-0812">Transmembrane</keyword>
<dbReference type="InterPro" id="IPR029034">
    <property type="entry name" value="Cystine-knot_cytokine"/>
</dbReference>
<evidence type="ECO:0000313" key="4">
    <source>
        <dbReference type="Proteomes" id="UP000594262"/>
    </source>
</evidence>
<organism evidence="3 4">
    <name type="scientific">Clytia hemisphaerica</name>
    <dbReference type="NCBI Taxonomy" id="252671"/>
    <lineage>
        <taxon>Eukaryota</taxon>
        <taxon>Metazoa</taxon>
        <taxon>Cnidaria</taxon>
        <taxon>Hydrozoa</taxon>
        <taxon>Hydroidolina</taxon>
        <taxon>Leptothecata</taxon>
        <taxon>Obeliida</taxon>
        <taxon>Clytiidae</taxon>
        <taxon>Clytia</taxon>
    </lineage>
</organism>
<keyword evidence="4" id="KW-1185">Reference proteome</keyword>
<dbReference type="Gene3D" id="2.10.90.10">
    <property type="entry name" value="Cystine-knot cytokines"/>
    <property type="match status" value="1"/>
</dbReference>
<sequence length="217" mass="24616">MKTLCYCLAAVCFLGCFMLTQSTKVIMRSKPIVCKPYPVLQGIENDRMIIHPVYVKIHRCQGGQRPYQYQCQPSRTEELKYQTVLTNNGNGFVEVTNHTECKEVCVCGRCPGGDQEPFCEYPKIWNPKSCSCETYCPSVHSVGNKDIRKGSTTSHFDSATIVILMVTELIVILIGVTIWYKYSQRKKRRLENTMTSFSSTEHLSTDTNVTYSSFTTG</sequence>
<dbReference type="EnsemblMetazoa" id="CLYHEMT025446.1">
    <property type="protein sequence ID" value="CLYHEMP025446.1"/>
    <property type="gene ID" value="CLYHEMG025446"/>
</dbReference>
<dbReference type="GeneID" id="136812660"/>
<dbReference type="OrthoDB" id="8878063at2759"/>
<keyword evidence="1" id="KW-1133">Transmembrane helix</keyword>
<dbReference type="RefSeq" id="XP_066925286.1">
    <property type="nucleotide sequence ID" value="XM_067069185.1"/>
</dbReference>
<reference evidence="3" key="1">
    <citation type="submission" date="2021-01" db="UniProtKB">
        <authorList>
            <consortium name="EnsemblMetazoa"/>
        </authorList>
    </citation>
    <scope>IDENTIFICATION</scope>
</reference>
<keyword evidence="2" id="KW-0732">Signal</keyword>
<evidence type="ECO:0000256" key="1">
    <source>
        <dbReference type="SAM" id="Phobius"/>
    </source>
</evidence>
<accession>A0A7M5XLK5</accession>
<name>A0A7M5XLK5_9CNID</name>
<proteinExistence type="predicted"/>
<dbReference type="Proteomes" id="UP000594262">
    <property type="component" value="Unplaced"/>
</dbReference>
<dbReference type="SUPFAM" id="SSF57501">
    <property type="entry name" value="Cystine-knot cytokines"/>
    <property type="match status" value="1"/>
</dbReference>
<dbReference type="AlphaFoldDB" id="A0A7M5XLK5"/>
<feature type="chain" id="PRO_5029620000" evidence="2">
    <location>
        <begin position="23"/>
        <end position="217"/>
    </location>
</feature>
<feature type="signal peptide" evidence="2">
    <location>
        <begin position="1"/>
        <end position="22"/>
    </location>
</feature>
<evidence type="ECO:0000256" key="2">
    <source>
        <dbReference type="SAM" id="SignalP"/>
    </source>
</evidence>
<keyword evidence="1" id="KW-0472">Membrane</keyword>
<evidence type="ECO:0000313" key="3">
    <source>
        <dbReference type="EnsemblMetazoa" id="CLYHEMP025446.1"/>
    </source>
</evidence>
<protein>
    <submittedName>
        <fullName evidence="3">Uncharacterized protein</fullName>
    </submittedName>
</protein>
<feature type="transmembrane region" description="Helical" evidence="1">
    <location>
        <begin position="159"/>
        <end position="180"/>
    </location>
</feature>